<dbReference type="WBParaSite" id="nRc.2.0.1.t20864-RA">
    <property type="protein sequence ID" value="nRc.2.0.1.t20864-RA"/>
    <property type="gene ID" value="nRc.2.0.1.g20864"/>
</dbReference>
<reference evidence="2" key="1">
    <citation type="submission" date="2022-11" db="UniProtKB">
        <authorList>
            <consortium name="WormBaseParasite"/>
        </authorList>
    </citation>
    <scope>IDENTIFICATION</scope>
</reference>
<accession>A0A915J4X7</accession>
<name>A0A915J4X7_ROMCU</name>
<sequence length="75" mass="8381">MVVATAVSASSAGGIGIDNADVEQIDAEVVAPIAVFRENRWSRQVVKKADPLVEPRKRQTTYIHHLYDEKLDIYK</sequence>
<keyword evidence="1" id="KW-1185">Reference proteome</keyword>
<evidence type="ECO:0000313" key="2">
    <source>
        <dbReference type="WBParaSite" id="nRc.2.0.1.t20864-RA"/>
    </source>
</evidence>
<proteinExistence type="predicted"/>
<protein>
    <submittedName>
        <fullName evidence="2">Uncharacterized protein</fullName>
    </submittedName>
</protein>
<dbReference type="Proteomes" id="UP000887565">
    <property type="component" value="Unplaced"/>
</dbReference>
<evidence type="ECO:0000313" key="1">
    <source>
        <dbReference type="Proteomes" id="UP000887565"/>
    </source>
</evidence>
<organism evidence="1 2">
    <name type="scientific">Romanomermis culicivorax</name>
    <name type="common">Nematode worm</name>
    <dbReference type="NCBI Taxonomy" id="13658"/>
    <lineage>
        <taxon>Eukaryota</taxon>
        <taxon>Metazoa</taxon>
        <taxon>Ecdysozoa</taxon>
        <taxon>Nematoda</taxon>
        <taxon>Enoplea</taxon>
        <taxon>Dorylaimia</taxon>
        <taxon>Mermithida</taxon>
        <taxon>Mermithoidea</taxon>
        <taxon>Mermithidae</taxon>
        <taxon>Romanomermis</taxon>
    </lineage>
</organism>
<dbReference type="AlphaFoldDB" id="A0A915J4X7"/>